<proteinExistence type="predicted"/>
<accession>A0A182TCY2</accession>
<dbReference type="AlphaFoldDB" id="A0A182TCY2"/>
<feature type="signal peptide" evidence="1">
    <location>
        <begin position="1"/>
        <end position="33"/>
    </location>
</feature>
<evidence type="ECO:0000256" key="1">
    <source>
        <dbReference type="SAM" id="SignalP"/>
    </source>
</evidence>
<evidence type="ECO:0000313" key="3">
    <source>
        <dbReference type="Proteomes" id="UP000075902"/>
    </source>
</evidence>
<evidence type="ECO:0008006" key="4">
    <source>
        <dbReference type="Google" id="ProtNLM"/>
    </source>
</evidence>
<feature type="chain" id="PRO_5008136692" description="Secreted protein" evidence="1">
    <location>
        <begin position="34"/>
        <end position="120"/>
    </location>
</feature>
<name>A0A182TCY2_9DIPT</name>
<reference evidence="3" key="1">
    <citation type="submission" date="2014-01" db="EMBL/GenBank/DDBJ databases">
        <title>The Genome Sequence of Anopheles melas CM1001059_A (V2).</title>
        <authorList>
            <consortium name="The Broad Institute Genomics Platform"/>
            <person name="Neafsey D.E."/>
            <person name="Besansky N."/>
            <person name="Howell P."/>
            <person name="Walton C."/>
            <person name="Young S.K."/>
            <person name="Zeng Q."/>
            <person name="Gargeya S."/>
            <person name="Fitzgerald M."/>
            <person name="Haas B."/>
            <person name="Abouelleil A."/>
            <person name="Allen A.W."/>
            <person name="Alvarado L."/>
            <person name="Arachchi H.M."/>
            <person name="Berlin A.M."/>
            <person name="Chapman S.B."/>
            <person name="Gainer-Dewar J."/>
            <person name="Goldberg J."/>
            <person name="Griggs A."/>
            <person name="Gujja S."/>
            <person name="Hansen M."/>
            <person name="Howarth C."/>
            <person name="Imamovic A."/>
            <person name="Ireland A."/>
            <person name="Larimer J."/>
            <person name="McCowan C."/>
            <person name="Murphy C."/>
            <person name="Pearson M."/>
            <person name="Poon T.W."/>
            <person name="Priest M."/>
            <person name="Roberts A."/>
            <person name="Saif S."/>
            <person name="Shea T."/>
            <person name="Sisk P."/>
            <person name="Sykes S."/>
            <person name="Wortman J."/>
            <person name="Nusbaum C."/>
            <person name="Birren B."/>
        </authorList>
    </citation>
    <scope>NUCLEOTIDE SEQUENCE [LARGE SCALE GENOMIC DNA]</scope>
    <source>
        <strain evidence="3">CM1001059</strain>
    </source>
</reference>
<reference evidence="2" key="2">
    <citation type="submission" date="2020-05" db="UniProtKB">
        <authorList>
            <consortium name="EnsemblMetazoa"/>
        </authorList>
    </citation>
    <scope>IDENTIFICATION</scope>
    <source>
        <strain evidence="2">CM1001059</strain>
    </source>
</reference>
<organism evidence="2 3">
    <name type="scientific">Anopheles melas</name>
    <dbReference type="NCBI Taxonomy" id="34690"/>
    <lineage>
        <taxon>Eukaryota</taxon>
        <taxon>Metazoa</taxon>
        <taxon>Ecdysozoa</taxon>
        <taxon>Arthropoda</taxon>
        <taxon>Hexapoda</taxon>
        <taxon>Insecta</taxon>
        <taxon>Pterygota</taxon>
        <taxon>Neoptera</taxon>
        <taxon>Endopterygota</taxon>
        <taxon>Diptera</taxon>
        <taxon>Nematocera</taxon>
        <taxon>Culicoidea</taxon>
        <taxon>Culicidae</taxon>
        <taxon>Anophelinae</taxon>
        <taxon>Anopheles</taxon>
    </lineage>
</organism>
<sequence length="120" mass="12744">MPIPPPMTCAGLGLGVFVLYLLLPPLPILPCGSLDGAGLPIGRNRFCRLPIITGDCVASGDDPCPVGEENELLGVAERELLSDTVSFEHSLRHCLPLNFFRMPVGVETTSPFLNRCGVAA</sequence>
<keyword evidence="3" id="KW-1185">Reference proteome</keyword>
<dbReference type="VEuPathDB" id="VectorBase:AMEC000068"/>
<dbReference type="EnsemblMetazoa" id="AMEC000068-RA">
    <property type="protein sequence ID" value="AMEC000068-PA"/>
    <property type="gene ID" value="AMEC000068"/>
</dbReference>
<keyword evidence="1" id="KW-0732">Signal</keyword>
<protein>
    <recommendedName>
        <fullName evidence="4">Secreted protein</fullName>
    </recommendedName>
</protein>
<evidence type="ECO:0000313" key="2">
    <source>
        <dbReference type="EnsemblMetazoa" id="AMEC000068-PA"/>
    </source>
</evidence>
<dbReference type="Proteomes" id="UP000075902">
    <property type="component" value="Unassembled WGS sequence"/>
</dbReference>